<evidence type="ECO:0000313" key="1">
    <source>
        <dbReference type="EMBL" id="CAG2144384.1"/>
    </source>
</evidence>
<protein>
    <recommendedName>
        <fullName evidence="3">Phage tail protein</fullName>
    </recommendedName>
</protein>
<keyword evidence="2" id="KW-1185">Reference proteome</keyword>
<gene>
    <name evidence="1" type="ORF">LMG31506_02994</name>
</gene>
<accession>A0A916ITA4</accession>
<reference evidence="1" key="1">
    <citation type="submission" date="2021-03" db="EMBL/GenBank/DDBJ databases">
        <authorList>
            <person name="Peeters C."/>
        </authorList>
    </citation>
    <scope>NUCLEOTIDE SEQUENCE</scope>
    <source>
        <strain evidence="1">LMG 31506</strain>
    </source>
</reference>
<evidence type="ECO:0000313" key="2">
    <source>
        <dbReference type="Proteomes" id="UP000672934"/>
    </source>
</evidence>
<proteinExistence type="predicted"/>
<dbReference type="EMBL" id="CAJPUY010000010">
    <property type="protein sequence ID" value="CAG2144384.1"/>
    <property type="molecule type" value="Genomic_DNA"/>
</dbReference>
<dbReference type="Proteomes" id="UP000672934">
    <property type="component" value="Unassembled WGS sequence"/>
</dbReference>
<organism evidence="1 2">
    <name type="scientific">Cupriavidus yeoncheonensis</name>
    <dbReference type="NCBI Taxonomy" id="1462994"/>
    <lineage>
        <taxon>Bacteria</taxon>
        <taxon>Pseudomonadati</taxon>
        <taxon>Pseudomonadota</taxon>
        <taxon>Betaproteobacteria</taxon>
        <taxon>Burkholderiales</taxon>
        <taxon>Burkholderiaceae</taxon>
        <taxon>Cupriavidus</taxon>
    </lineage>
</organism>
<evidence type="ECO:0008006" key="3">
    <source>
        <dbReference type="Google" id="ProtNLM"/>
    </source>
</evidence>
<dbReference type="RefSeq" id="WP_211947947.1">
    <property type="nucleotide sequence ID" value="NZ_CAJPUY010000010.1"/>
</dbReference>
<sequence>MSTKTVYQLDVAGHFAGETLADESPLEPGVWLIPRGCIEIPPPNEWPEDKWPRWNGAEWQLVTKPQPAELPDPAEKLRAFLQANPDVAALVSQAGE</sequence>
<comment type="caution">
    <text evidence="1">The sequence shown here is derived from an EMBL/GenBank/DDBJ whole genome shotgun (WGS) entry which is preliminary data.</text>
</comment>
<dbReference type="AlphaFoldDB" id="A0A916ITA4"/>
<name>A0A916ITA4_9BURK</name>